<dbReference type="RefSeq" id="WP_015352027.1">
    <property type="nucleotide sequence ID" value="NC_020126.1"/>
</dbReference>
<sequence length="142" mass="15955">MLVCPVRLVGCFRELGQVSPEDEELPSIVEARGKLPVEHRSLVATYLRSASVYAAASGSATDCFTGERHIALNVQQTDGTWLWPASFAHYVAHHGVAVPEELLQHMRALEWRCPVLSREELLALCDKMSEFARALRKKQKRK</sequence>
<organism evidence="1 2">
    <name type="scientific">Myxococcus stipitatus (strain DSM 14675 / JCM 12634 / Mx s8)</name>
    <dbReference type="NCBI Taxonomy" id="1278073"/>
    <lineage>
        <taxon>Bacteria</taxon>
        <taxon>Pseudomonadati</taxon>
        <taxon>Myxococcota</taxon>
        <taxon>Myxococcia</taxon>
        <taxon>Myxococcales</taxon>
        <taxon>Cystobacterineae</taxon>
        <taxon>Myxococcaceae</taxon>
        <taxon>Myxococcus</taxon>
    </lineage>
</organism>
<dbReference type="OrthoDB" id="5514571at2"/>
<dbReference type="Proteomes" id="UP000011131">
    <property type="component" value="Chromosome"/>
</dbReference>
<reference evidence="1 2" key="1">
    <citation type="journal article" date="2013" name="Genome Announc.">
        <title>Complete genome sequence of Myxococcus stipitatus strain DSM 14675, a fruiting myxobacterium.</title>
        <authorList>
            <person name="Huntley S."/>
            <person name="Kneip S."/>
            <person name="Treuner-Lange A."/>
            <person name="Sogaard-Andersen L."/>
        </authorList>
    </citation>
    <scope>NUCLEOTIDE SEQUENCE [LARGE SCALE GENOMIC DNA]</scope>
    <source>
        <strain evidence="2">DSM 14675 / JCM 12634 / Mx s8</strain>
    </source>
</reference>
<name>L7UID1_MYXSD</name>
<dbReference type="HOGENOM" id="CLU_142902_0_0_7"/>
<evidence type="ECO:0000313" key="1">
    <source>
        <dbReference type="EMBL" id="AGC47773.1"/>
    </source>
</evidence>
<dbReference type="eggNOG" id="ENOG5033F9A">
    <property type="taxonomic scope" value="Bacteria"/>
</dbReference>
<dbReference type="STRING" id="1278073.MYSTI_06500"/>
<dbReference type="EMBL" id="CP004025">
    <property type="protein sequence ID" value="AGC47773.1"/>
    <property type="molecule type" value="Genomic_DNA"/>
</dbReference>
<dbReference type="AlphaFoldDB" id="L7UID1"/>
<evidence type="ECO:0000313" key="2">
    <source>
        <dbReference type="Proteomes" id="UP000011131"/>
    </source>
</evidence>
<protein>
    <submittedName>
        <fullName evidence="1">Uncharacterized protein</fullName>
    </submittedName>
</protein>
<gene>
    <name evidence="1" type="ordered locus">MYSTI_06500</name>
</gene>
<accession>L7UID1</accession>
<dbReference type="KEGG" id="msd:MYSTI_06500"/>
<dbReference type="PATRIC" id="fig|1278073.3.peg.6599"/>
<proteinExistence type="predicted"/>
<keyword evidence="2" id="KW-1185">Reference proteome</keyword>